<organism evidence="8 9">
    <name type="scientific">Rubinisphaera italica</name>
    <dbReference type="NCBI Taxonomy" id="2527969"/>
    <lineage>
        <taxon>Bacteria</taxon>
        <taxon>Pseudomonadati</taxon>
        <taxon>Planctomycetota</taxon>
        <taxon>Planctomycetia</taxon>
        <taxon>Planctomycetales</taxon>
        <taxon>Planctomycetaceae</taxon>
        <taxon>Rubinisphaera</taxon>
    </lineage>
</organism>
<dbReference type="PROSITE" id="PS50156">
    <property type="entry name" value="SSD"/>
    <property type="match status" value="1"/>
</dbReference>
<gene>
    <name evidence="8" type="primary">mmpL8</name>
    <name evidence="8" type="ORF">Pan54_49620</name>
</gene>
<evidence type="ECO:0000256" key="1">
    <source>
        <dbReference type="ARBA" id="ARBA00004651"/>
    </source>
</evidence>
<keyword evidence="2" id="KW-1003">Cell membrane</keyword>
<feature type="transmembrane region" description="Helical" evidence="6">
    <location>
        <begin position="947"/>
        <end position="967"/>
    </location>
</feature>
<dbReference type="Proteomes" id="UP000316095">
    <property type="component" value="Unassembled WGS sequence"/>
</dbReference>
<dbReference type="AlphaFoldDB" id="A0A5C5XP26"/>
<feature type="transmembrane region" description="Helical" evidence="6">
    <location>
        <begin position="329"/>
        <end position="347"/>
    </location>
</feature>
<dbReference type="SUPFAM" id="SSF82866">
    <property type="entry name" value="Multidrug efflux transporter AcrB transmembrane domain"/>
    <property type="match status" value="2"/>
</dbReference>
<feature type="transmembrane region" description="Helical" evidence="6">
    <location>
        <begin position="384"/>
        <end position="403"/>
    </location>
</feature>
<evidence type="ECO:0000256" key="4">
    <source>
        <dbReference type="ARBA" id="ARBA00022989"/>
    </source>
</evidence>
<accession>A0A5C5XP26</accession>
<protein>
    <submittedName>
        <fullName evidence="8">Membrane transport protein mmpL8</fullName>
    </submittedName>
</protein>
<feature type="transmembrane region" description="Helical" evidence="6">
    <location>
        <begin position="913"/>
        <end position="935"/>
    </location>
</feature>
<feature type="domain" description="SSD" evidence="7">
    <location>
        <begin position="353"/>
        <end position="480"/>
    </location>
</feature>
<evidence type="ECO:0000256" key="5">
    <source>
        <dbReference type="ARBA" id="ARBA00023136"/>
    </source>
</evidence>
<dbReference type="GO" id="GO:0005886">
    <property type="term" value="C:plasma membrane"/>
    <property type="evidence" value="ECO:0007669"/>
    <property type="project" value="UniProtKB-SubCell"/>
</dbReference>
<dbReference type="Pfam" id="PF03176">
    <property type="entry name" value="MMPL"/>
    <property type="match status" value="1"/>
</dbReference>
<feature type="transmembrane region" description="Helical" evidence="6">
    <location>
        <begin position="881"/>
        <end position="901"/>
    </location>
</feature>
<feature type="transmembrane region" description="Helical" evidence="6">
    <location>
        <begin position="829"/>
        <end position="849"/>
    </location>
</feature>
<evidence type="ECO:0000313" key="9">
    <source>
        <dbReference type="Proteomes" id="UP000316095"/>
    </source>
</evidence>
<comment type="caution">
    <text evidence="8">The sequence shown here is derived from an EMBL/GenBank/DDBJ whole genome shotgun (WGS) entry which is preliminary data.</text>
</comment>
<keyword evidence="5 6" id="KW-0472">Membrane</keyword>
<feature type="transmembrane region" description="Helical" evidence="6">
    <location>
        <begin position="979"/>
        <end position="1003"/>
    </location>
</feature>
<keyword evidence="3 6" id="KW-0812">Transmembrane</keyword>
<reference evidence="8 9" key="1">
    <citation type="submission" date="2019-02" db="EMBL/GenBank/DDBJ databases">
        <title>Deep-cultivation of Planctomycetes and their phenomic and genomic characterization uncovers novel biology.</title>
        <authorList>
            <person name="Wiegand S."/>
            <person name="Jogler M."/>
            <person name="Boedeker C."/>
            <person name="Pinto D."/>
            <person name="Vollmers J."/>
            <person name="Rivas-Marin E."/>
            <person name="Kohn T."/>
            <person name="Peeters S.H."/>
            <person name="Heuer A."/>
            <person name="Rast P."/>
            <person name="Oberbeckmann S."/>
            <person name="Bunk B."/>
            <person name="Jeske O."/>
            <person name="Meyerdierks A."/>
            <person name="Storesund J.E."/>
            <person name="Kallscheuer N."/>
            <person name="Luecker S."/>
            <person name="Lage O.M."/>
            <person name="Pohl T."/>
            <person name="Merkel B.J."/>
            <person name="Hornburger P."/>
            <person name="Mueller R.-W."/>
            <person name="Bruemmer F."/>
            <person name="Labrenz M."/>
            <person name="Spormann A.M."/>
            <person name="Op Den Camp H."/>
            <person name="Overmann J."/>
            <person name="Amann R."/>
            <person name="Jetten M.S.M."/>
            <person name="Mascher T."/>
            <person name="Medema M.H."/>
            <person name="Devos D.P."/>
            <person name="Kaster A.-K."/>
            <person name="Ovreas L."/>
            <person name="Rohde M."/>
            <person name="Galperin M.Y."/>
            <person name="Jogler C."/>
        </authorList>
    </citation>
    <scope>NUCLEOTIDE SEQUENCE [LARGE SCALE GENOMIC DNA]</scope>
    <source>
        <strain evidence="8 9">Pan54</strain>
    </source>
</reference>
<evidence type="ECO:0000313" key="8">
    <source>
        <dbReference type="EMBL" id="TWT64201.1"/>
    </source>
</evidence>
<evidence type="ECO:0000256" key="6">
    <source>
        <dbReference type="SAM" id="Phobius"/>
    </source>
</evidence>
<keyword evidence="9" id="KW-1185">Reference proteome</keyword>
<dbReference type="InterPro" id="IPR004869">
    <property type="entry name" value="MMPL_dom"/>
</dbReference>
<evidence type="ECO:0000256" key="2">
    <source>
        <dbReference type="ARBA" id="ARBA00022475"/>
    </source>
</evidence>
<dbReference type="PANTHER" id="PTHR33406">
    <property type="entry name" value="MEMBRANE PROTEIN MJ1562-RELATED"/>
    <property type="match status" value="1"/>
</dbReference>
<dbReference type="InterPro" id="IPR050545">
    <property type="entry name" value="Mycobact_MmpL"/>
</dbReference>
<proteinExistence type="predicted"/>
<keyword evidence="4 6" id="KW-1133">Transmembrane helix</keyword>
<name>A0A5C5XP26_9PLAN</name>
<sequence>MIHRVARNLSELEAAGLRQGSPTQSFALNLPGRIIAFVCAHPLKTLLVAFCATLFCGLAALTNLQFKSDRSDLISPDAKFHQRWMEYCERFRESNELVILVEGSDPVLRKQAVTWFEKELLSRPDQFKNVLTVDSFYAPDEALEFSEQVHLLTRELQLTESITQSNAAGSPLLSLLSISEQELSSSDYGSTPDPLLVTNRVAKSLERSLQEIDHSFKQFFPDSVTANEEFWHRYVGSPDRQEINQSESAVNSTADRSTLIEAETTDESSLITLVPQTETIAGGDKYQKTLASLHKIVSACRQRFPQLNIGVTGIPQLEYEEMSRSQADMTLASLLSATGVILLLIFGYRGLSLPIICCVTVGVSMIWTLGATTFLIGHLNILSMAFAAILVGLGIDFGIHLLSSYQDFCSQGRAVDASLSLAGHTVGRGIVTAALTTSVAFLCAGFTEFPGVAELGIIAGVGVLLAVVATFVIFPPLVVLISSKKRTDLSRTIEAHAVKHTAFMNLLRFSVVERPFRTLLLTLLPISGLCLNAWEWSSHGPDCLVKYDANLLNMQPRDLPALETRNALTKNQDDDVLYAVTWYASREQAIEQADRFRKLETVGEVIELASEQTVGFNTYPGMPENGLASGMNQQALQASVRRAVSMESPTLASLPHNPSEVGQRLENILEKLTQTETILSTQLRLEVDHFLDIFAKQPFDIQIQILGAAEREMIRSLWSEVRLIAINLQEHLELQQMYQQDIVERFRSAEGDWLLQIRPNIDVWDDAGLQQFVTDLRTVESDVTGVPIQNFEASRQLKESYLNAAAYAALAIILILMLDVCHKRTIVRVWPICVLAISGIVGLRFWSHWDLASELTLLKLLFAFTGLIVAFSLVMEKRRCVIGLLALLPPTIGAAMLLGSMSLFEISFTPANLIALPLVLGIGIDDGVHVIHDFYRSKQRYTMSGNTCRALVLTTLTSMVGFGSLAFASHRGLAGLGQVVVTGIASCLIVSIIILPALLSWLFDERTVAQSNEDEYKLSENQKPLTKQNFAA</sequence>
<dbReference type="InterPro" id="IPR000731">
    <property type="entry name" value="SSD"/>
</dbReference>
<evidence type="ECO:0000259" key="7">
    <source>
        <dbReference type="PROSITE" id="PS50156"/>
    </source>
</evidence>
<dbReference type="PANTHER" id="PTHR33406:SF13">
    <property type="entry name" value="MEMBRANE PROTEIN YDFJ"/>
    <property type="match status" value="1"/>
</dbReference>
<dbReference type="Gene3D" id="1.20.1640.10">
    <property type="entry name" value="Multidrug efflux transporter AcrB transmembrane domain"/>
    <property type="match status" value="2"/>
</dbReference>
<dbReference type="EMBL" id="SJPG01000001">
    <property type="protein sequence ID" value="TWT64201.1"/>
    <property type="molecule type" value="Genomic_DNA"/>
</dbReference>
<feature type="transmembrane region" description="Helical" evidence="6">
    <location>
        <begin position="855"/>
        <end position="874"/>
    </location>
</feature>
<comment type="subcellular location">
    <subcellularLocation>
        <location evidence="1">Cell membrane</location>
        <topology evidence="1">Multi-pass membrane protein</topology>
    </subcellularLocation>
</comment>
<feature type="transmembrane region" description="Helical" evidence="6">
    <location>
        <begin position="353"/>
        <end position="377"/>
    </location>
</feature>
<evidence type="ECO:0000256" key="3">
    <source>
        <dbReference type="ARBA" id="ARBA00022692"/>
    </source>
</evidence>
<feature type="transmembrane region" description="Helical" evidence="6">
    <location>
        <begin position="455"/>
        <end position="481"/>
    </location>
</feature>